<evidence type="ECO:0000313" key="2">
    <source>
        <dbReference type="Proteomes" id="UP001596263"/>
    </source>
</evidence>
<evidence type="ECO:0000313" key="1">
    <source>
        <dbReference type="EMBL" id="MFC5217062.1"/>
    </source>
</evidence>
<evidence type="ECO:0008006" key="3">
    <source>
        <dbReference type="Google" id="ProtNLM"/>
    </source>
</evidence>
<dbReference type="Proteomes" id="UP001596263">
    <property type="component" value="Unassembled WGS sequence"/>
</dbReference>
<keyword evidence="2" id="KW-1185">Reference proteome</keyword>
<name>A0ABW0CPR2_STRCD</name>
<comment type="caution">
    <text evidence="1">The sequence shown here is derived from an EMBL/GenBank/DDBJ whole genome shotgun (WGS) entry which is preliminary data.</text>
</comment>
<protein>
    <recommendedName>
        <fullName evidence="3">XRE family transcriptional regulator</fullName>
    </recommendedName>
</protein>
<dbReference type="EMBL" id="JBHSKM010000019">
    <property type="protein sequence ID" value="MFC5217062.1"/>
    <property type="molecule type" value="Genomic_DNA"/>
</dbReference>
<organism evidence="1 2">
    <name type="scientific">Streptomyces coerulescens</name>
    <dbReference type="NCBI Taxonomy" id="29304"/>
    <lineage>
        <taxon>Bacteria</taxon>
        <taxon>Bacillati</taxon>
        <taxon>Actinomycetota</taxon>
        <taxon>Actinomycetes</taxon>
        <taxon>Kitasatosporales</taxon>
        <taxon>Streptomycetaceae</taxon>
        <taxon>Streptomyces</taxon>
    </lineage>
</organism>
<accession>A0ABW0CPR2</accession>
<sequence>MGNVFSERVTHLNSRAGKTYQEMAADCDFKRSVTWWNKVRWDEIEDPPKPSLYPYLARSLEVPVRRVAEMVAEQWCGVRPDDTVPEHLRSPLAVLRDVREEDVSVIQQMARAMCEKRGAEVEAERFSARLLTAFGETDGPYTLEQLEWLKLSELQAVKMDVGMGRAEVEEDAYALLDSIPDPGDE</sequence>
<reference evidence="2" key="1">
    <citation type="journal article" date="2019" name="Int. J. Syst. Evol. Microbiol.">
        <title>The Global Catalogue of Microorganisms (GCM) 10K type strain sequencing project: providing services to taxonomists for standard genome sequencing and annotation.</title>
        <authorList>
            <consortium name="The Broad Institute Genomics Platform"/>
            <consortium name="The Broad Institute Genome Sequencing Center for Infectious Disease"/>
            <person name="Wu L."/>
            <person name="Ma J."/>
        </authorList>
    </citation>
    <scope>NUCLEOTIDE SEQUENCE [LARGE SCALE GENOMIC DNA]</scope>
    <source>
        <strain evidence="2">KCTC 42586</strain>
    </source>
</reference>
<proteinExistence type="predicted"/>
<gene>
    <name evidence="1" type="ORF">ACFPQ9_24790</name>
</gene>
<dbReference type="RefSeq" id="WP_380857218.1">
    <property type="nucleotide sequence ID" value="NZ_JBHSKM010000019.1"/>
</dbReference>